<dbReference type="PIRSF" id="PIRSF017082">
    <property type="entry name" value="YflP"/>
    <property type="match status" value="1"/>
</dbReference>
<dbReference type="PANTHER" id="PTHR42928:SF5">
    <property type="entry name" value="BLR1237 PROTEIN"/>
    <property type="match status" value="1"/>
</dbReference>
<name>A0ABT6X4N7_9BURK</name>
<reference evidence="3" key="1">
    <citation type="submission" date="2023-05" db="EMBL/GenBank/DDBJ databases">
        <title>Limnohabitans sp. strain HM2-2 Genome sequencing and assembly.</title>
        <authorList>
            <person name="Jung Y."/>
        </authorList>
    </citation>
    <scope>NUCLEOTIDE SEQUENCE</scope>
    <source>
        <strain evidence="3">HM2-2</strain>
    </source>
</reference>
<organism evidence="3 4">
    <name type="scientific">Limnohabitans lacus</name>
    <dbReference type="NCBI Taxonomy" id="3045173"/>
    <lineage>
        <taxon>Bacteria</taxon>
        <taxon>Pseudomonadati</taxon>
        <taxon>Pseudomonadota</taxon>
        <taxon>Betaproteobacteria</taxon>
        <taxon>Burkholderiales</taxon>
        <taxon>Comamonadaceae</taxon>
        <taxon>Limnohabitans</taxon>
    </lineage>
</organism>
<dbReference type="Gene3D" id="3.40.190.10">
    <property type="entry name" value="Periplasmic binding protein-like II"/>
    <property type="match status" value="1"/>
</dbReference>
<evidence type="ECO:0000256" key="1">
    <source>
        <dbReference type="ARBA" id="ARBA00006987"/>
    </source>
</evidence>
<sequence length="328" mass="34516">MLFTPTLNRKRRHVLAMALAWTGLAAQANDGWPSKPIRIIVGYPAGSSPDVQARLIAEPLARALGQSVVVENKPGASSNIAADAIAKAEDGHTVGVLGNGPLTSSKFLYAKLPYDPSTDFAPIALIGTAPLVWVTAKPASERSVASFISQIKADGDKQAYGSVGAGSGGHLGMELLKQALGIGPIHVPFNGGPAILNAILGGQVQMTLLPASTVSPLVQAGKLEAVAVSSAQRTPLAPTLPSMEEIGAKGINIEVWNAVMAPARMPAAHQARLSQALEKILNTREIRQKLFLQGWKVDDASAKGLAARIQQDTKTYQDIIVRNKIRIE</sequence>
<dbReference type="SUPFAM" id="SSF53850">
    <property type="entry name" value="Periplasmic binding protein-like II"/>
    <property type="match status" value="1"/>
</dbReference>
<dbReference type="EMBL" id="JASGBH010000002">
    <property type="protein sequence ID" value="MDI9233085.1"/>
    <property type="molecule type" value="Genomic_DNA"/>
</dbReference>
<dbReference type="Proteomes" id="UP001431902">
    <property type="component" value="Unassembled WGS sequence"/>
</dbReference>
<dbReference type="InterPro" id="IPR042100">
    <property type="entry name" value="Bug_dom1"/>
</dbReference>
<evidence type="ECO:0000313" key="3">
    <source>
        <dbReference type="EMBL" id="MDI9233085.1"/>
    </source>
</evidence>
<protein>
    <submittedName>
        <fullName evidence="3">Tripartite tricarboxylate transporter substrate binding protein</fullName>
    </submittedName>
</protein>
<keyword evidence="2" id="KW-0732">Signal</keyword>
<dbReference type="RefSeq" id="WP_283223475.1">
    <property type="nucleotide sequence ID" value="NZ_JASGBH010000002.1"/>
</dbReference>
<dbReference type="PANTHER" id="PTHR42928">
    <property type="entry name" value="TRICARBOXYLATE-BINDING PROTEIN"/>
    <property type="match status" value="1"/>
</dbReference>
<feature type="chain" id="PRO_5046902440" evidence="2">
    <location>
        <begin position="29"/>
        <end position="328"/>
    </location>
</feature>
<proteinExistence type="inferred from homology"/>
<gene>
    <name evidence="3" type="ORF">QLQ16_04455</name>
</gene>
<dbReference type="InterPro" id="IPR005064">
    <property type="entry name" value="BUG"/>
</dbReference>
<dbReference type="Gene3D" id="3.40.190.150">
    <property type="entry name" value="Bordetella uptake gene, domain 1"/>
    <property type="match status" value="1"/>
</dbReference>
<dbReference type="CDD" id="cd07012">
    <property type="entry name" value="PBP2_Bug_TTT"/>
    <property type="match status" value="1"/>
</dbReference>
<evidence type="ECO:0000256" key="2">
    <source>
        <dbReference type="SAM" id="SignalP"/>
    </source>
</evidence>
<dbReference type="Pfam" id="PF03401">
    <property type="entry name" value="TctC"/>
    <property type="match status" value="1"/>
</dbReference>
<comment type="caution">
    <text evidence="3">The sequence shown here is derived from an EMBL/GenBank/DDBJ whole genome shotgun (WGS) entry which is preliminary data.</text>
</comment>
<comment type="similarity">
    <text evidence="1">Belongs to the UPF0065 (bug) family.</text>
</comment>
<evidence type="ECO:0000313" key="4">
    <source>
        <dbReference type="Proteomes" id="UP001431902"/>
    </source>
</evidence>
<accession>A0ABT6X4N7</accession>
<keyword evidence="4" id="KW-1185">Reference proteome</keyword>
<feature type="signal peptide" evidence="2">
    <location>
        <begin position="1"/>
        <end position="28"/>
    </location>
</feature>